<reference evidence="1 2" key="1">
    <citation type="submission" date="2013-11" db="EMBL/GenBank/DDBJ databases">
        <title>The Genome Sequence of Phytophthora parasitica P10297.</title>
        <authorList>
            <consortium name="The Broad Institute Genomics Platform"/>
            <person name="Russ C."/>
            <person name="Tyler B."/>
            <person name="Panabieres F."/>
            <person name="Shan W."/>
            <person name="Tripathy S."/>
            <person name="Grunwald N."/>
            <person name="Machado M."/>
            <person name="Johnson C.S."/>
            <person name="Walker B."/>
            <person name="Young S.K."/>
            <person name="Zeng Q."/>
            <person name="Gargeya S."/>
            <person name="Fitzgerald M."/>
            <person name="Haas B."/>
            <person name="Abouelleil A."/>
            <person name="Allen A.W."/>
            <person name="Alvarado L."/>
            <person name="Arachchi H.M."/>
            <person name="Berlin A.M."/>
            <person name="Chapman S.B."/>
            <person name="Gainer-Dewar J."/>
            <person name="Goldberg J."/>
            <person name="Griggs A."/>
            <person name="Gujja S."/>
            <person name="Hansen M."/>
            <person name="Howarth C."/>
            <person name="Imamovic A."/>
            <person name="Ireland A."/>
            <person name="Larimer J."/>
            <person name="McCowan C."/>
            <person name="Murphy C."/>
            <person name="Pearson M."/>
            <person name="Poon T.W."/>
            <person name="Priest M."/>
            <person name="Roberts A."/>
            <person name="Saif S."/>
            <person name="Shea T."/>
            <person name="Sisk P."/>
            <person name="Sykes S."/>
            <person name="Wortman J."/>
            <person name="Nusbaum C."/>
            <person name="Birren B."/>
        </authorList>
    </citation>
    <scope>NUCLEOTIDE SEQUENCE [LARGE SCALE GENOMIC DNA]</scope>
    <source>
        <strain evidence="1 2">P10297</strain>
    </source>
</reference>
<gene>
    <name evidence="1" type="ORF">F442_17428</name>
</gene>
<dbReference type="EMBL" id="ANIY01003654">
    <property type="protein sequence ID" value="ETP34204.1"/>
    <property type="molecule type" value="Genomic_DNA"/>
</dbReference>
<proteinExistence type="predicted"/>
<sequence>MREDPEATIRSIRHSKREYYKAITKGMKTKVHDKCSAKWFRCGVIEGLSCPMGYPEPRRLASSLRRNLESGVATYVLTAIEALDSTLNQDEETKRKLEMVLLNARHHRSRDYSR</sequence>
<accession>W2YJ58</accession>
<evidence type="ECO:0000313" key="1">
    <source>
        <dbReference type="EMBL" id="ETP34204.1"/>
    </source>
</evidence>
<dbReference type="Proteomes" id="UP000018948">
    <property type="component" value="Unassembled WGS sequence"/>
</dbReference>
<dbReference type="AlphaFoldDB" id="W2YJ58"/>
<protein>
    <submittedName>
        <fullName evidence="1">Uncharacterized protein</fullName>
    </submittedName>
</protein>
<name>W2YJ58_PHYNI</name>
<evidence type="ECO:0000313" key="2">
    <source>
        <dbReference type="Proteomes" id="UP000018948"/>
    </source>
</evidence>
<organism evidence="1 2">
    <name type="scientific">Phytophthora nicotianae P10297</name>
    <dbReference type="NCBI Taxonomy" id="1317064"/>
    <lineage>
        <taxon>Eukaryota</taxon>
        <taxon>Sar</taxon>
        <taxon>Stramenopiles</taxon>
        <taxon>Oomycota</taxon>
        <taxon>Peronosporomycetes</taxon>
        <taxon>Peronosporales</taxon>
        <taxon>Peronosporaceae</taxon>
        <taxon>Phytophthora</taxon>
    </lineage>
</organism>
<comment type="caution">
    <text evidence="1">The sequence shown here is derived from an EMBL/GenBank/DDBJ whole genome shotgun (WGS) entry which is preliminary data.</text>
</comment>